<evidence type="ECO:0000256" key="2">
    <source>
        <dbReference type="ARBA" id="ARBA00022687"/>
    </source>
</evidence>
<name>A0A914XSY4_9BILA</name>
<dbReference type="SUPFAM" id="SSF48371">
    <property type="entry name" value="ARM repeat"/>
    <property type="match status" value="1"/>
</dbReference>
<sequence>MSCGHPEDPGFLLPGETLEDFVSRYMSQFQYEETRHLETTSSDLSNLENAFLQIKDIIKRVTNGLRLDSFMHILSLTSKIHHSIYCLRQYKRNPSLKNETFNDYVIQVKIALDELLRDSYEDEKRKLEVIFGLVEVVAELLIADIEIFELNPDPSKYEEAKTIRKLIANLLTNLVFGNAQSKRKLCNYSGFIPEVTRIIEKSPGLSVFYAALIRNLSWQADNSMKISLARIVPALSMAAIKAHSNGDSKCLLASLSALWNLGSHSMENKKAMCETTNFLSLIISLLDCAPSHTTMVENASGILKYACGYIITKPNLLQQLHNAKLIRQLLNLLNSSSFTIVINALNSLCQLAQHDPYTQMKLTKTQPRTLLDKLRNSVHDEVRNTVKELLNHLNQSSVAGYYSMPRNPQQTMNMYYSTTSESAYSSGGSTLLPTRGGYSHYPISVHPVNPFLPYSSPQHHHHHQQQQQQQNTLPKSMRIFKPEQHRDTVASHCQELSSQFLRDIKLEAGMDIPESLLATRSGSVQSLTDEIGTDSSWRSSDNTDAPNSADLSPVSESEIPDSPTEFAMKQVEISAQKYGRNCGHKEANNRGSFNNDDEDEEEDLYGIQMNHRNKTLSRDELSQAIVNALPPPKHSATTPHSLQSTPRLPKPSNIMPQQLFTEQDEISDIDFDDESFNDEPVPPPSSIPSSSSTTTSNASAATPTTISMSKNEQSSTAATTTKFMKDYFIVGTQTVPQQPPQQFHHHPLQVMMMNNPTPPSRDTFMDAMEISSLLQSPNTLEKLRDASQLYPFNRDHYPNHNDNDRGELSDDSYCCSSEDIVALEDLTAVPEDVDQAFQAEKVIIDCGSLSRGLRPSSKLPRSFPTTTVTPSADKSTNVKIGLLSAATIKRLSKSRNPLPMIQSNKTSSSKSKSARVSPFNYKEPTLPLPPPPSSAAATEKTQNSSKSHKLLVTAV</sequence>
<dbReference type="GO" id="GO:0001708">
    <property type="term" value="P:cell fate specification"/>
    <property type="evidence" value="ECO:0007669"/>
    <property type="project" value="TreeGrafter"/>
</dbReference>
<dbReference type="InterPro" id="IPR026818">
    <property type="entry name" value="Apc_fam"/>
</dbReference>
<keyword evidence="4" id="KW-1185">Reference proteome</keyword>
<proteinExistence type="inferred from homology"/>
<dbReference type="AlphaFoldDB" id="A0A914XSY4"/>
<dbReference type="GO" id="GO:0007399">
    <property type="term" value="P:nervous system development"/>
    <property type="evidence" value="ECO:0007669"/>
    <property type="project" value="TreeGrafter"/>
</dbReference>
<dbReference type="GO" id="GO:0030877">
    <property type="term" value="C:beta-catenin destruction complex"/>
    <property type="evidence" value="ECO:0007669"/>
    <property type="project" value="TreeGrafter"/>
</dbReference>
<feature type="region of interest" description="Disordered" evidence="3">
    <location>
        <begin position="894"/>
        <end position="955"/>
    </location>
</feature>
<dbReference type="WBParaSite" id="PSU_v2.g10382.t1">
    <property type="protein sequence ID" value="PSU_v2.g10382.t1"/>
    <property type="gene ID" value="PSU_v2.g10382"/>
</dbReference>
<dbReference type="GO" id="GO:0007389">
    <property type="term" value="P:pattern specification process"/>
    <property type="evidence" value="ECO:0007669"/>
    <property type="project" value="TreeGrafter"/>
</dbReference>
<feature type="region of interest" description="Disordered" evidence="3">
    <location>
        <begin position="521"/>
        <end position="562"/>
    </location>
</feature>
<dbReference type="GO" id="GO:0005881">
    <property type="term" value="C:cytoplasmic microtubule"/>
    <property type="evidence" value="ECO:0007669"/>
    <property type="project" value="TreeGrafter"/>
</dbReference>
<evidence type="ECO:0000256" key="1">
    <source>
        <dbReference type="ARBA" id="ARBA00009051"/>
    </source>
</evidence>
<reference evidence="5" key="1">
    <citation type="submission" date="2022-11" db="UniProtKB">
        <authorList>
            <consortium name="WormBaseParasite"/>
        </authorList>
    </citation>
    <scope>IDENTIFICATION</scope>
</reference>
<feature type="region of interest" description="Disordered" evidence="3">
    <location>
        <begin position="579"/>
        <end position="600"/>
    </location>
</feature>
<feature type="compositionally biased region" description="Low complexity" evidence="3">
    <location>
        <begin position="687"/>
        <end position="707"/>
    </location>
</feature>
<dbReference type="InterPro" id="IPR011989">
    <property type="entry name" value="ARM-like"/>
</dbReference>
<protein>
    <submittedName>
        <fullName evidence="5">Uncharacterized protein</fullName>
    </submittedName>
</protein>
<dbReference type="GO" id="GO:0045295">
    <property type="term" value="F:gamma-catenin binding"/>
    <property type="evidence" value="ECO:0007669"/>
    <property type="project" value="TreeGrafter"/>
</dbReference>
<evidence type="ECO:0000313" key="5">
    <source>
        <dbReference type="WBParaSite" id="PSU_v2.g10382.t1"/>
    </source>
</evidence>
<dbReference type="GO" id="GO:0008017">
    <property type="term" value="F:microtubule binding"/>
    <property type="evidence" value="ECO:0007669"/>
    <property type="project" value="TreeGrafter"/>
</dbReference>
<feature type="region of interest" description="Disordered" evidence="3">
    <location>
        <begin position="629"/>
        <end position="654"/>
    </location>
</feature>
<dbReference type="GO" id="GO:0008013">
    <property type="term" value="F:beta-catenin binding"/>
    <property type="evidence" value="ECO:0007669"/>
    <property type="project" value="InterPro"/>
</dbReference>
<dbReference type="Proteomes" id="UP000887577">
    <property type="component" value="Unplaced"/>
</dbReference>
<dbReference type="GO" id="GO:0016055">
    <property type="term" value="P:Wnt signaling pathway"/>
    <property type="evidence" value="ECO:0007669"/>
    <property type="project" value="UniProtKB-KW"/>
</dbReference>
<feature type="compositionally biased region" description="Polar residues" evidence="3">
    <location>
        <begin position="521"/>
        <end position="550"/>
    </location>
</feature>
<feature type="region of interest" description="Disordered" evidence="3">
    <location>
        <begin position="453"/>
        <end position="473"/>
    </location>
</feature>
<dbReference type="InterPro" id="IPR016024">
    <property type="entry name" value="ARM-type_fold"/>
</dbReference>
<dbReference type="GO" id="GO:0090090">
    <property type="term" value="P:negative regulation of canonical Wnt signaling pathway"/>
    <property type="evidence" value="ECO:0007669"/>
    <property type="project" value="TreeGrafter"/>
</dbReference>
<comment type="similarity">
    <text evidence="1">Belongs to the adenomatous polyposis coli (APC) family.</text>
</comment>
<organism evidence="4 5">
    <name type="scientific">Panagrolaimus superbus</name>
    <dbReference type="NCBI Taxonomy" id="310955"/>
    <lineage>
        <taxon>Eukaryota</taxon>
        <taxon>Metazoa</taxon>
        <taxon>Ecdysozoa</taxon>
        <taxon>Nematoda</taxon>
        <taxon>Chromadorea</taxon>
        <taxon>Rhabditida</taxon>
        <taxon>Tylenchina</taxon>
        <taxon>Panagrolaimomorpha</taxon>
        <taxon>Panagrolaimoidea</taxon>
        <taxon>Panagrolaimidae</taxon>
        <taxon>Panagrolaimus</taxon>
    </lineage>
</organism>
<dbReference type="GO" id="GO:0007026">
    <property type="term" value="P:negative regulation of microtubule depolymerization"/>
    <property type="evidence" value="ECO:0007669"/>
    <property type="project" value="TreeGrafter"/>
</dbReference>
<evidence type="ECO:0000313" key="4">
    <source>
        <dbReference type="Proteomes" id="UP000887577"/>
    </source>
</evidence>
<feature type="region of interest" description="Disordered" evidence="3">
    <location>
        <begin position="671"/>
        <end position="714"/>
    </location>
</feature>
<keyword evidence="2" id="KW-0879">Wnt signaling pathway</keyword>
<dbReference type="PANTHER" id="PTHR12607">
    <property type="entry name" value="ADENOMATOUS POLYPOSIS COLI PROTEIN FAMILY"/>
    <property type="match status" value="1"/>
</dbReference>
<dbReference type="GO" id="GO:0016477">
    <property type="term" value="P:cell migration"/>
    <property type="evidence" value="ECO:0007669"/>
    <property type="project" value="TreeGrafter"/>
</dbReference>
<evidence type="ECO:0000256" key="3">
    <source>
        <dbReference type="SAM" id="MobiDB-lite"/>
    </source>
</evidence>
<dbReference type="Gene3D" id="1.25.10.10">
    <property type="entry name" value="Leucine-rich Repeat Variant"/>
    <property type="match status" value="1"/>
</dbReference>
<dbReference type="PANTHER" id="PTHR12607:SF12">
    <property type="entry name" value="APC-LIKE, ISOFORM A-RELATED"/>
    <property type="match status" value="1"/>
</dbReference>
<accession>A0A914XSY4</accession>
<dbReference type="GO" id="GO:0016342">
    <property type="term" value="C:catenin complex"/>
    <property type="evidence" value="ECO:0007669"/>
    <property type="project" value="TreeGrafter"/>
</dbReference>
<feature type="compositionally biased region" description="Polar residues" evidence="3">
    <location>
        <begin position="635"/>
        <end position="646"/>
    </location>
</feature>